<name>A0A0M3IW00_ASCLU</name>
<evidence type="ECO:0000313" key="1">
    <source>
        <dbReference type="Proteomes" id="UP000036681"/>
    </source>
</evidence>
<dbReference type="Proteomes" id="UP000036681">
    <property type="component" value="Unplaced"/>
</dbReference>
<dbReference type="WBParaSite" id="ALUE_0002292801-mRNA-1">
    <property type="protein sequence ID" value="ALUE_0002292801-mRNA-1"/>
    <property type="gene ID" value="ALUE_0002292801"/>
</dbReference>
<evidence type="ECO:0000313" key="2">
    <source>
        <dbReference type="WBParaSite" id="ALUE_0002292801-mRNA-1"/>
    </source>
</evidence>
<keyword evidence="1" id="KW-1185">Reference proteome</keyword>
<protein>
    <submittedName>
        <fullName evidence="2">Uncharacterized protein</fullName>
    </submittedName>
</protein>
<accession>A0A0M3IW00</accession>
<sequence>MFFNGSISQRSIMQIGGIIRTHYLLKATITVPICQMINGVHGISLIVEIHMAYVLCARG</sequence>
<proteinExistence type="predicted"/>
<dbReference type="AlphaFoldDB" id="A0A0M3IW00"/>
<reference evidence="2" key="1">
    <citation type="submission" date="2017-02" db="UniProtKB">
        <authorList>
            <consortium name="WormBaseParasite"/>
        </authorList>
    </citation>
    <scope>IDENTIFICATION</scope>
</reference>
<organism evidence="1 2">
    <name type="scientific">Ascaris lumbricoides</name>
    <name type="common">Giant roundworm</name>
    <dbReference type="NCBI Taxonomy" id="6252"/>
    <lineage>
        <taxon>Eukaryota</taxon>
        <taxon>Metazoa</taxon>
        <taxon>Ecdysozoa</taxon>
        <taxon>Nematoda</taxon>
        <taxon>Chromadorea</taxon>
        <taxon>Rhabditida</taxon>
        <taxon>Spirurina</taxon>
        <taxon>Ascaridomorpha</taxon>
        <taxon>Ascaridoidea</taxon>
        <taxon>Ascarididae</taxon>
        <taxon>Ascaris</taxon>
    </lineage>
</organism>